<dbReference type="InterPro" id="IPR018490">
    <property type="entry name" value="cNMP-bd_dom_sf"/>
</dbReference>
<sequence>MAKNDIRPALMIFGDRHISLYLDNRSIEPFNRTHYMTDLQALVKVEAFIRKIVQPNAEEWDAFAQIAHVKALKKKDLLLEAGQTCNFIVFVNAGVLREYSYQNNKDTTVDFVADGQFTSDYQSFIMQTPSKQYLEALTDIEMLIFKKEDINTLYDKYKVWERFGRLIIEQIFCIAEAKRKKIISDSHEEQYRAFAAAYPQIVQQVPQYYIASYLGLTPEHLSRLRKKV</sequence>
<protein>
    <recommendedName>
        <fullName evidence="1">Cyclic nucleotide-binding domain-containing protein</fullName>
    </recommendedName>
</protein>
<proteinExistence type="predicted"/>
<gene>
    <name evidence="2" type="ORF">GCM10023149_49660</name>
</gene>
<evidence type="ECO:0000259" key="1">
    <source>
        <dbReference type="Pfam" id="PF00027"/>
    </source>
</evidence>
<keyword evidence="3" id="KW-1185">Reference proteome</keyword>
<reference evidence="3" key="1">
    <citation type="journal article" date="2019" name="Int. J. Syst. Evol. Microbiol.">
        <title>The Global Catalogue of Microorganisms (GCM) 10K type strain sequencing project: providing services to taxonomists for standard genome sequencing and annotation.</title>
        <authorList>
            <consortium name="The Broad Institute Genomics Platform"/>
            <consortium name="The Broad Institute Genome Sequencing Center for Infectious Disease"/>
            <person name="Wu L."/>
            <person name="Ma J."/>
        </authorList>
    </citation>
    <scope>NUCLEOTIDE SEQUENCE [LARGE SCALE GENOMIC DNA]</scope>
    <source>
        <strain evidence="3">JCM 17705</strain>
    </source>
</reference>
<dbReference type="Proteomes" id="UP001500582">
    <property type="component" value="Unassembled WGS sequence"/>
</dbReference>
<dbReference type="InterPro" id="IPR014710">
    <property type="entry name" value="RmlC-like_jellyroll"/>
</dbReference>
<accession>A0ABP8HH53</accession>
<evidence type="ECO:0000313" key="3">
    <source>
        <dbReference type="Proteomes" id="UP001500582"/>
    </source>
</evidence>
<evidence type="ECO:0000313" key="2">
    <source>
        <dbReference type="EMBL" id="GAA4339152.1"/>
    </source>
</evidence>
<comment type="caution">
    <text evidence="2">The sequence shown here is derived from an EMBL/GenBank/DDBJ whole genome shotgun (WGS) entry which is preliminary data.</text>
</comment>
<dbReference type="Gene3D" id="2.60.120.10">
    <property type="entry name" value="Jelly Rolls"/>
    <property type="match status" value="1"/>
</dbReference>
<feature type="domain" description="Cyclic nucleotide-binding" evidence="1">
    <location>
        <begin position="70"/>
        <end position="157"/>
    </location>
</feature>
<dbReference type="SUPFAM" id="SSF51206">
    <property type="entry name" value="cAMP-binding domain-like"/>
    <property type="match status" value="1"/>
</dbReference>
<name>A0ABP8HH53_9SPHI</name>
<organism evidence="2 3">
    <name type="scientific">Mucilaginibacter gynuensis</name>
    <dbReference type="NCBI Taxonomy" id="1302236"/>
    <lineage>
        <taxon>Bacteria</taxon>
        <taxon>Pseudomonadati</taxon>
        <taxon>Bacteroidota</taxon>
        <taxon>Sphingobacteriia</taxon>
        <taxon>Sphingobacteriales</taxon>
        <taxon>Sphingobacteriaceae</taxon>
        <taxon>Mucilaginibacter</taxon>
    </lineage>
</organism>
<dbReference type="EMBL" id="BAABFT010000022">
    <property type="protein sequence ID" value="GAA4339152.1"/>
    <property type="molecule type" value="Genomic_DNA"/>
</dbReference>
<dbReference type="InterPro" id="IPR000595">
    <property type="entry name" value="cNMP-bd_dom"/>
</dbReference>
<dbReference type="Pfam" id="PF00027">
    <property type="entry name" value="cNMP_binding"/>
    <property type="match status" value="1"/>
</dbReference>